<gene>
    <name evidence="1" type="ORF">R3I93_004417</name>
</gene>
<comment type="caution">
    <text evidence="1">The sequence shown here is derived from an EMBL/GenBank/DDBJ whole genome shotgun (WGS) entry which is preliminary data.</text>
</comment>
<name>A0AAN9DCS3_9TELE</name>
<evidence type="ECO:0000313" key="2">
    <source>
        <dbReference type="Proteomes" id="UP001364617"/>
    </source>
</evidence>
<organism evidence="1 2">
    <name type="scientific">Phoxinus phoxinus</name>
    <name type="common">Eurasian minnow</name>
    <dbReference type="NCBI Taxonomy" id="58324"/>
    <lineage>
        <taxon>Eukaryota</taxon>
        <taxon>Metazoa</taxon>
        <taxon>Chordata</taxon>
        <taxon>Craniata</taxon>
        <taxon>Vertebrata</taxon>
        <taxon>Euteleostomi</taxon>
        <taxon>Actinopterygii</taxon>
        <taxon>Neopterygii</taxon>
        <taxon>Teleostei</taxon>
        <taxon>Ostariophysi</taxon>
        <taxon>Cypriniformes</taxon>
        <taxon>Leuciscidae</taxon>
        <taxon>Phoxininae</taxon>
        <taxon>Phoxinus</taxon>
    </lineage>
</organism>
<dbReference type="AlphaFoldDB" id="A0AAN9DCS3"/>
<protein>
    <submittedName>
        <fullName evidence="1">Uncharacterized protein</fullName>
    </submittedName>
</protein>
<accession>A0AAN9DCS3</accession>
<dbReference type="EMBL" id="JAYKXH010000004">
    <property type="protein sequence ID" value="KAK7172109.1"/>
    <property type="molecule type" value="Genomic_DNA"/>
</dbReference>
<dbReference type="Proteomes" id="UP001364617">
    <property type="component" value="Unassembled WGS sequence"/>
</dbReference>
<proteinExistence type="predicted"/>
<keyword evidence="2" id="KW-1185">Reference proteome</keyword>
<reference evidence="1 2" key="1">
    <citation type="submission" date="2024-02" db="EMBL/GenBank/DDBJ databases">
        <title>Chromosome-level genome assembly of the Eurasian Minnow (Phoxinus phoxinus).</title>
        <authorList>
            <person name="Oriowo T.O."/>
            <person name="Martin S."/>
            <person name="Stange M."/>
            <person name="Chrysostomakis Y."/>
            <person name="Brown T."/>
            <person name="Winkler S."/>
            <person name="Kukowka S."/>
            <person name="Myers E.W."/>
            <person name="Bohne A."/>
        </authorList>
    </citation>
    <scope>NUCLEOTIDE SEQUENCE [LARGE SCALE GENOMIC DNA]</scope>
    <source>
        <strain evidence="1">ZFMK-TIS-60720</strain>
        <tissue evidence="1">Whole Organism</tissue>
    </source>
</reference>
<evidence type="ECO:0000313" key="1">
    <source>
        <dbReference type="EMBL" id="KAK7172109.1"/>
    </source>
</evidence>
<sequence length="100" mass="11762">MGNETSRPLLTQDPGRNIWRNEKLTKDFPDVKVPYKDALRKNKDWKVLSKKDCSVAKLNLTRGNHIRYCHLPSALEQEQEQFSVQNWEICNPVFVEENHP</sequence>